<evidence type="ECO:0000313" key="1">
    <source>
        <dbReference type="EMBL" id="GAP88575.2"/>
    </source>
</evidence>
<dbReference type="OrthoDB" id="4725531at2759"/>
<sequence>MLNEALDWDQRMSTAIETVERITHEKNVRRMWSIFYETGQALLATYSGAEVVYHHDAVRVPSKGGWAGELEIKMFTSPDPEVEGGVLVLCLATLGDQMDTYVTVDTNQLTDATEAIIPGVEEFASTLQGSPKVRGAILILQDNGNWKNVYWDGRRWINIIYLEWQTAESMGFVFDRE</sequence>
<reference evidence="1" key="1">
    <citation type="submission" date="2016-03" db="EMBL/GenBank/DDBJ databases">
        <title>Draft genome sequence of Rosellinia necatrix.</title>
        <authorList>
            <person name="Kanematsu S."/>
        </authorList>
    </citation>
    <scope>NUCLEOTIDE SEQUENCE [LARGE SCALE GENOMIC DNA]</scope>
    <source>
        <strain evidence="1">W97</strain>
    </source>
</reference>
<organism evidence="1">
    <name type="scientific">Rosellinia necatrix</name>
    <name type="common">White root-rot fungus</name>
    <dbReference type="NCBI Taxonomy" id="77044"/>
    <lineage>
        <taxon>Eukaryota</taxon>
        <taxon>Fungi</taxon>
        <taxon>Dikarya</taxon>
        <taxon>Ascomycota</taxon>
        <taxon>Pezizomycotina</taxon>
        <taxon>Sordariomycetes</taxon>
        <taxon>Xylariomycetidae</taxon>
        <taxon>Xylariales</taxon>
        <taxon>Xylariaceae</taxon>
        <taxon>Rosellinia</taxon>
    </lineage>
</organism>
<evidence type="ECO:0000313" key="2">
    <source>
        <dbReference type="Proteomes" id="UP000054516"/>
    </source>
</evidence>
<keyword evidence="2" id="KW-1185">Reference proteome</keyword>
<dbReference type="Proteomes" id="UP000054516">
    <property type="component" value="Unassembled WGS sequence"/>
</dbReference>
<protein>
    <submittedName>
        <fullName evidence="1">Uncharacterized protein</fullName>
    </submittedName>
</protein>
<dbReference type="OMA" id="RRWINII"/>
<name>A0A1W2TK01_ROSNE</name>
<accession>A0A1W2TK01</accession>
<gene>
    <name evidence="1" type="ORF">SAMD00023353_7000500</name>
</gene>
<proteinExistence type="predicted"/>
<dbReference type="AlphaFoldDB" id="A0A1W2TK01"/>
<dbReference type="EMBL" id="DF977515">
    <property type="protein sequence ID" value="GAP88575.2"/>
    <property type="molecule type" value="Genomic_DNA"/>
</dbReference>